<sequence>MKTSNKMLQILFITVFTLGLTSCSDDDDNGNIIDQPQTIADIVSESDDFDILLAAAIRADLVETLSSTANTNLTVFAPTDAAFLTYLEADDEAAAIAAVNALPEQAVANLLLNHVLGTAVMSSDITAGYVEALSTNADGDALNLYIGVADGTVSVNGVADVVTADVDADNGVIHVVDAVIPEATVVTFATADPNFSSLVAALTRESSFSYVATLSTANGTDPAPFTVFAPTNDAFTALIAELDAVEALGDIPTATLEAALNTHVVAGANVREADLTDGPVTTLGGEVTIDASTAVITDANGRESTIVVTNVQASNGVIHAIDTVLLPEL</sequence>
<dbReference type="PANTHER" id="PTHR10900:SF77">
    <property type="entry name" value="FI19380P1"/>
    <property type="match status" value="1"/>
</dbReference>
<reference evidence="2 3" key="1">
    <citation type="submission" date="2018-07" db="EMBL/GenBank/DDBJ databases">
        <title>Leeuwenhoekiella genomics.</title>
        <authorList>
            <person name="Tahon G."/>
            <person name="Willems A."/>
        </authorList>
    </citation>
    <scope>NUCLEOTIDE SEQUENCE [LARGE SCALE GENOMIC DNA]</scope>
    <source>
        <strain evidence="2 3">LMG 1345</strain>
    </source>
</reference>
<feature type="domain" description="FAS1" evidence="1">
    <location>
        <begin position="182"/>
        <end position="325"/>
    </location>
</feature>
<dbReference type="InterPro" id="IPR050904">
    <property type="entry name" value="Adhesion/Biosynth-related"/>
</dbReference>
<comment type="caution">
    <text evidence="2">The sequence shown here is derived from an EMBL/GenBank/DDBJ whole genome shotgun (WGS) entry which is preliminary data.</text>
</comment>
<accession>A0A4Q0PIS9</accession>
<dbReference type="InterPro" id="IPR000782">
    <property type="entry name" value="FAS1_domain"/>
</dbReference>
<dbReference type="STRING" id="1122159.SAMN02745246_02473"/>
<dbReference type="PROSITE" id="PS50213">
    <property type="entry name" value="FAS1"/>
    <property type="match status" value="2"/>
</dbReference>
<dbReference type="RefSeq" id="WP_073099557.1">
    <property type="nucleotide sequence ID" value="NZ_JBALUR010000016.1"/>
</dbReference>
<dbReference type="Pfam" id="PF02469">
    <property type="entry name" value="Fasciclin"/>
    <property type="match status" value="2"/>
</dbReference>
<evidence type="ECO:0000313" key="2">
    <source>
        <dbReference type="EMBL" id="RXG27024.1"/>
    </source>
</evidence>
<dbReference type="AlphaFoldDB" id="A0A4Q0PIS9"/>
<dbReference type="GO" id="GO:0005615">
    <property type="term" value="C:extracellular space"/>
    <property type="evidence" value="ECO:0007669"/>
    <property type="project" value="TreeGrafter"/>
</dbReference>
<organism evidence="2 3">
    <name type="scientific">Leeuwenhoekiella marinoflava</name>
    <dbReference type="NCBI Taxonomy" id="988"/>
    <lineage>
        <taxon>Bacteria</taxon>
        <taxon>Pseudomonadati</taxon>
        <taxon>Bacteroidota</taxon>
        <taxon>Flavobacteriia</taxon>
        <taxon>Flavobacteriales</taxon>
        <taxon>Flavobacteriaceae</taxon>
        <taxon>Leeuwenhoekiella</taxon>
    </lineage>
</organism>
<gene>
    <name evidence="2" type="ORF">DSL99_3078</name>
</gene>
<dbReference type="EMBL" id="QOVL01000017">
    <property type="protein sequence ID" value="RXG27024.1"/>
    <property type="molecule type" value="Genomic_DNA"/>
</dbReference>
<dbReference type="SUPFAM" id="SSF82153">
    <property type="entry name" value="FAS1 domain"/>
    <property type="match status" value="2"/>
</dbReference>
<dbReference type="PROSITE" id="PS51257">
    <property type="entry name" value="PROKAR_LIPOPROTEIN"/>
    <property type="match status" value="1"/>
</dbReference>
<name>A0A4Q0PIS9_9FLAO</name>
<evidence type="ECO:0000313" key="3">
    <source>
        <dbReference type="Proteomes" id="UP000290608"/>
    </source>
</evidence>
<evidence type="ECO:0000259" key="1">
    <source>
        <dbReference type="PROSITE" id="PS50213"/>
    </source>
</evidence>
<protein>
    <submittedName>
        <fullName evidence="2">Putative surface protein with fasciclin (FAS1) repeats</fullName>
    </submittedName>
</protein>
<feature type="domain" description="FAS1" evidence="1">
    <location>
        <begin position="36"/>
        <end position="180"/>
    </location>
</feature>
<dbReference type="PANTHER" id="PTHR10900">
    <property type="entry name" value="PERIOSTIN-RELATED"/>
    <property type="match status" value="1"/>
</dbReference>
<dbReference type="Proteomes" id="UP000290608">
    <property type="component" value="Unassembled WGS sequence"/>
</dbReference>
<proteinExistence type="predicted"/>
<dbReference type="SMART" id="SM00554">
    <property type="entry name" value="FAS1"/>
    <property type="match status" value="2"/>
</dbReference>
<dbReference type="InterPro" id="IPR036378">
    <property type="entry name" value="FAS1_dom_sf"/>
</dbReference>
<dbReference type="Gene3D" id="2.30.180.10">
    <property type="entry name" value="FAS1 domain"/>
    <property type="match status" value="2"/>
</dbReference>